<evidence type="ECO:0000256" key="7">
    <source>
        <dbReference type="ARBA" id="ARBA00023163"/>
    </source>
</evidence>
<evidence type="ECO:0000256" key="3">
    <source>
        <dbReference type="ARBA" id="ARBA00022737"/>
    </source>
</evidence>
<evidence type="ECO:0000313" key="13">
    <source>
        <dbReference type="EMBL" id="KAE8676816.1"/>
    </source>
</evidence>
<evidence type="ECO:0000256" key="8">
    <source>
        <dbReference type="ARBA" id="ARBA00023242"/>
    </source>
</evidence>
<dbReference type="GO" id="GO:0008270">
    <property type="term" value="F:zinc ion binding"/>
    <property type="evidence" value="ECO:0007669"/>
    <property type="project" value="UniProtKB-KW"/>
</dbReference>
<keyword evidence="2" id="KW-0479">Metal-binding</keyword>
<dbReference type="InterPro" id="IPR036236">
    <property type="entry name" value="Znf_C2H2_sf"/>
</dbReference>
<feature type="region of interest" description="Disordered" evidence="11">
    <location>
        <begin position="207"/>
        <end position="250"/>
    </location>
</feature>
<sequence length="250" mass="27448">MEGDKRLLYSNAAAGAADDETENVTLNIGLPSPISDLRVGVSPATHVMDRLGGDGSAVCKGKYWIPTLLRFSLVLHSSHVMSAARPLTDTTICRFQVVFTLYFEYLLPAKTSTLDLHPQQTKMWARFPKRNQPTAMLRLPCYCCALGCKHNIDHPRARPLKQGVKPFACRKCDKAFAHKRSLKDHINVFGPGHVPVGIDSLDEDDEPVSEFELECDSPHYQPSSAPTSSCHATTVSSPDLEDLGAFNAPS</sequence>
<evidence type="ECO:0000256" key="11">
    <source>
        <dbReference type="SAM" id="MobiDB-lite"/>
    </source>
</evidence>
<keyword evidence="6" id="KW-0805">Transcription regulation</keyword>
<gene>
    <name evidence="13" type="ORF">F3Y22_tig00111582pilonHSYRG01278</name>
</gene>
<protein>
    <submittedName>
        <fullName evidence="13">Zinc finger protein WIP5</fullName>
    </submittedName>
</protein>
<reference evidence="13" key="1">
    <citation type="submission" date="2019-09" db="EMBL/GenBank/DDBJ databases">
        <title>Draft genome information of white flower Hibiscus syriacus.</title>
        <authorList>
            <person name="Kim Y.-M."/>
        </authorList>
    </citation>
    <scope>NUCLEOTIDE SEQUENCE [LARGE SCALE GENOMIC DNA]</scope>
    <source>
        <strain evidence="13">YM2019G1</strain>
    </source>
</reference>
<dbReference type="SUPFAM" id="SSF57667">
    <property type="entry name" value="beta-beta-alpha zinc fingers"/>
    <property type="match status" value="1"/>
</dbReference>
<evidence type="ECO:0000256" key="6">
    <source>
        <dbReference type="ARBA" id="ARBA00023015"/>
    </source>
</evidence>
<evidence type="ECO:0000259" key="12">
    <source>
        <dbReference type="PROSITE" id="PS50157"/>
    </source>
</evidence>
<feature type="domain" description="C2H2-type" evidence="12">
    <location>
        <begin position="167"/>
        <end position="195"/>
    </location>
</feature>
<comment type="caution">
    <text evidence="13">The sequence shown here is derived from an EMBL/GenBank/DDBJ whole genome shotgun (WGS) entry which is preliminary data.</text>
</comment>
<accession>A0A6A2YDK6</accession>
<dbReference type="PANTHER" id="PTHR45878">
    <property type="entry name" value="ZINC FINGER PROTEIN WIP2"/>
    <property type="match status" value="1"/>
</dbReference>
<dbReference type="InterPro" id="IPR059161">
    <property type="entry name" value="Znf-C2H2_STOP1/2_3rd"/>
</dbReference>
<keyword evidence="14" id="KW-1185">Reference proteome</keyword>
<dbReference type="GO" id="GO:0005634">
    <property type="term" value="C:nucleus"/>
    <property type="evidence" value="ECO:0007669"/>
    <property type="project" value="TreeGrafter"/>
</dbReference>
<evidence type="ECO:0000256" key="5">
    <source>
        <dbReference type="ARBA" id="ARBA00022833"/>
    </source>
</evidence>
<evidence type="ECO:0000256" key="4">
    <source>
        <dbReference type="ARBA" id="ARBA00022771"/>
    </source>
</evidence>
<dbReference type="Gene3D" id="3.30.160.60">
    <property type="entry name" value="Classic Zinc Finger"/>
    <property type="match status" value="1"/>
</dbReference>
<keyword evidence="5" id="KW-0862">Zinc</keyword>
<evidence type="ECO:0000256" key="1">
    <source>
        <dbReference type="ARBA" id="ARBA00004123"/>
    </source>
</evidence>
<evidence type="ECO:0000256" key="9">
    <source>
        <dbReference type="ARBA" id="ARBA00023452"/>
    </source>
</evidence>
<dbReference type="Pfam" id="PF23115">
    <property type="entry name" value="zf-C2H2_STOP2_3rd"/>
    <property type="match status" value="1"/>
</dbReference>
<feature type="compositionally biased region" description="Polar residues" evidence="11">
    <location>
        <begin position="220"/>
        <end position="237"/>
    </location>
</feature>
<keyword evidence="4 10" id="KW-0863">Zinc-finger</keyword>
<keyword evidence="8" id="KW-0539">Nucleus</keyword>
<dbReference type="InterPro" id="IPR013087">
    <property type="entry name" value="Znf_C2H2_type"/>
</dbReference>
<dbReference type="PROSITE" id="PS50157">
    <property type="entry name" value="ZINC_FINGER_C2H2_2"/>
    <property type="match status" value="1"/>
</dbReference>
<dbReference type="AlphaFoldDB" id="A0A6A2YDK6"/>
<comment type="similarity">
    <text evidence="9">Belongs to the WIP C2H2-type zinc-finger protein family.</text>
</comment>
<evidence type="ECO:0000256" key="2">
    <source>
        <dbReference type="ARBA" id="ARBA00022723"/>
    </source>
</evidence>
<dbReference type="InterPro" id="IPR043584">
    <property type="entry name" value="WIP1/2/3/4/5/6"/>
</dbReference>
<dbReference type="EMBL" id="VEPZ02001375">
    <property type="protein sequence ID" value="KAE8676816.1"/>
    <property type="molecule type" value="Genomic_DNA"/>
</dbReference>
<dbReference type="FunFam" id="3.30.160.60:FF:000065">
    <property type="entry name" value="B-cell CLL/lymphoma 6, member B"/>
    <property type="match status" value="1"/>
</dbReference>
<name>A0A6A2YDK6_HIBSY</name>
<dbReference type="Proteomes" id="UP000436088">
    <property type="component" value="Unassembled WGS sequence"/>
</dbReference>
<comment type="subcellular location">
    <subcellularLocation>
        <location evidence="1">Nucleus</location>
    </subcellularLocation>
</comment>
<dbReference type="GO" id="GO:0003700">
    <property type="term" value="F:DNA-binding transcription factor activity"/>
    <property type="evidence" value="ECO:0007669"/>
    <property type="project" value="InterPro"/>
</dbReference>
<dbReference type="PANTHER" id="PTHR45878:SF1">
    <property type="entry name" value="ZINC FINGER PROTEIN WIP2"/>
    <property type="match status" value="1"/>
</dbReference>
<proteinExistence type="inferred from homology"/>
<organism evidence="13 14">
    <name type="scientific">Hibiscus syriacus</name>
    <name type="common">Rose of Sharon</name>
    <dbReference type="NCBI Taxonomy" id="106335"/>
    <lineage>
        <taxon>Eukaryota</taxon>
        <taxon>Viridiplantae</taxon>
        <taxon>Streptophyta</taxon>
        <taxon>Embryophyta</taxon>
        <taxon>Tracheophyta</taxon>
        <taxon>Spermatophyta</taxon>
        <taxon>Magnoliopsida</taxon>
        <taxon>eudicotyledons</taxon>
        <taxon>Gunneridae</taxon>
        <taxon>Pentapetalae</taxon>
        <taxon>rosids</taxon>
        <taxon>malvids</taxon>
        <taxon>Malvales</taxon>
        <taxon>Malvaceae</taxon>
        <taxon>Malvoideae</taxon>
        <taxon>Hibiscus</taxon>
    </lineage>
</organism>
<keyword evidence="3" id="KW-0677">Repeat</keyword>
<evidence type="ECO:0000256" key="10">
    <source>
        <dbReference type="PROSITE-ProRule" id="PRU00042"/>
    </source>
</evidence>
<evidence type="ECO:0000313" key="14">
    <source>
        <dbReference type="Proteomes" id="UP000436088"/>
    </source>
</evidence>
<keyword evidence="7" id="KW-0804">Transcription</keyword>